<reference evidence="2" key="1">
    <citation type="submission" date="2020-02" db="EMBL/GenBank/DDBJ databases">
        <authorList>
            <person name="Meier V. D."/>
        </authorList>
    </citation>
    <scope>NUCLEOTIDE SEQUENCE</scope>
    <source>
        <strain evidence="2">AVDCRST_MAG53</strain>
    </source>
</reference>
<proteinExistence type="predicted"/>
<organism evidence="2">
    <name type="scientific">uncultured Solirubrobacteraceae bacterium</name>
    <dbReference type="NCBI Taxonomy" id="1162706"/>
    <lineage>
        <taxon>Bacteria</taxon>
        <taxon>Bacillati</taxon>
        <taxon>Actinomycetota</taxon>
        <taxon>Thermoleophilia</taxon>
        <taxon>Solirubrobacterales</taxon>
        <taxon>Solirubrobacteraceae</taxon>
        <taxon>environmental samples</taxon>
    </lineage>
</organism>
<gene>
    <name evidence="2" type="ORF">AVDCRST_MAG53-1512</name>
</gene>
<feature type="compositionally biased region" description="Basic residues" evidence="1">
    <location>
        <begin position="1"/>
        <end position="12"/>
    </location>
</feature>
<sequence>MHRRTTRNVKHQQGRDQGLASRAQRRRTPRDGARPPRRAAAASRGRGARPVEGLDGSTLERAFADVVRAAGLPPYERGGLVDIGDDDFRECDVMWRARRVMVELDFLPIHETGRVPYRDRRRPAAGWTVIRITGDDLTHHRDEVIADLRAALQLHA</sequence>
<dbReference type="AlphaFoldDB" id="A0A6J4S7S9"/>
<accession>A0A6J4S7S9</accession>
<evidence type="ECO:0008006" key="3">
    <source>
        <dbReference type="Google" id="ProtNLM"/>
    </source>
</evidence>
<protein>
    <recommendedName>
        <fullName evidence="3">DUF559 domain-containing protein</fullName>
    </recommendedName>
</protein>
<feature type="region of interest" description="Disordered" evidence="1">
    <location>
        <begin position="1"/>
        <end position="55"/>
    </location>
</feature>
<evidence type="ECO:0000256" key="1">
    <source>
        <dbReference type="SAM" id="MobiDB-lite"/>
    </source>
</evidence>
<name>A0A6J4S7S9_9ACTN</name>
<feature type="compositionally biased region" description="Low complexity" evidence="1">
    <location>
        <begin position="38"/>
        <end position="50"/>
    </location>
</feature>
<evidence type="ECO:0000313" key="2">
    <source>
        <dbReference type="EMBL" id="CAA9492013.1"/>
    </source>
</evidence>
<dbReference type="EMBL" id="CADCVR010000046">
    <property type="protein sequence ID" value="CAA9492013.1"/>
    <property type="molecule type" value="Genomic_DNA"/>
</dbReference>